<dbReference type="Gene3D" id="3.40.30.10">
    <property type="entry name" value="Glutaredoxin"/>
    <property type="match status" value="1"/>
</dbReference>
<dbReference type="InterPro" id="IPR013766">
    <property type="entry name" value="Thioredoxin_domain"/>
</dbReference>
<evidence type="ECO:0000256" key="1">
    <source>
        <dbReference type="ARBA" id="ARBA00007787"/>
    </source>
</evidence>
<dbReference type="InterPro" id="IPR051099">
    <property type="entry name" value="AGR/TXD"/>
</dbReference>
<keyword evidence="3" id="KW-0813">Transport</keyword>
<accession>D9PUM9</accession>
<feature type="domain" description="Thioredoxin" evidence="5">
    <location>
        <begin position="20"/>
        <end position="146"/>
    </location>
</feature>
<dbReference type="EMBL" id="CP001710">
    <property type="protein sequence ID" value="ADL57927.1"/>
    <property type="molecule type" value="Genomic_DNA"/>
</dbReference>
<dbReference type="RefSeq" id="WP_013295154.1">
    <property type="nucleotide sequence ID" value="NC_014408.1"/>
</dbReference>
<reference evidence="6 7" key="2">
    <citation type="journal article" date="2010" name="J. Bacteriol.">
        <title>Complete genome sequence of Methanothermobacter marburgensis, a methanoarchaeon model organism.</title>
        <authorList>
            <person name="Liesegang H."/>
            <person name="Kaster A.K."/>
            <person name="Wiezer A."/>
            <person name="Goenrich M."/>
            <person name="Wollherr A."/>
            <person name="Seedorf H."/>
            <person name="Gottschalk G."/>
            <person name="Thauer R.K."/>
        </authorList>
    </citation>
    <scope>NUCLEOTIDE SEQUENCE [LARGE SCALE GENOMIC DNA]</scope>
    <source>
        <strain evidence="7">ATCC BAA-927 / DSM 2133 / JCM 14651 / NBRC 100331 / OCM 82 / Marburg</strain>
    </source>
</reference>
<dbReference type="PROSITE" id="PS00194">
    <property type="entry name" value="THIOREDOXIN_1"/>
    <property type="match status" value="1"/>
</dbReference>
<dbReference type="GeneID" id="77399104"/>
<dbReference type="Proteomes" id="UP000000345">
    <property type="component" value="Chromosome"/>
</dbReference>
<keyword evidence="4" id="KW-1133">Transmembrane helix</keyword>
<feature type="transmembrane region" description="Helical" evidence="4">
    <location>
        <begin position="7"/>
        <end position="24"/>
    </location>
</feature>
<dbReference type="STRING" id="79929.MTBMA_c03210"/>
<evidence type="ECO:0000259" key="5">
    <source>
        <dbReference type="PROSITE" id="PS51352"/>
    </source>
</evidence>
<keyword evidence="3" id="KW-0249">Electron transport</keyword>
<organism evidence="6 7">
    <name type="scientific">Methanothermobacter marburgensis (strain ATCC BAA-927 / DSM 2133 / JCM 14651 / NBRC 100331 / OCM 82 / Marburg)</name>
    <name type="common">Methanobacterium thermoautotrophicum</name>
    <dbReference type="NCBI Taxonomy" id="79929"/>
    <lineage>
        <taxon>Archaea</taxon>
        <taxon>Methanobacteriati</taxon>
        <taxon>Methanobacteriota</taxon>
        <taxon>Methanomada group</taxon>
        <taxon>Methanobacteria</taxon>
        <taxon>Methanobacteriales</taxon>
        <taxon>Methanobacteriaceae</taxon>
        <taxon>Methanothermobacter</taxon>
    </lineage>
</organism>
<comment type="similarity">
    <text evidence="1">Belongs to the glutaredoxin family.</text>
</comment>
<dbReference type="Pfam" id="PF13098">
    <property type="entry name" value="Thioredoxin_2"/>
    <property type="match status" value="1"/>
</dbReference>
<sequence length="146" mass="16351">MDVIRKWVISGVLLGLMVVLLIYSTQPHNTPQKNEAQNREFRWYKSPQEAIDEASKQNKRVILIFSASWCPSCSKLEEETLQNQDVLGKISENYIAAKIDVDSDPSAASSYGVYVVPTTIILDSSGGEIGRREGYMSPEEFISYLG</sequence>
<dbReference type="GeneID" id="9704027"/>
<keyword evidence="4" id="KW-0812">Transmembrane</keyword>
<dbReference type="SUPFAM" id="SSF52833">
    <property type="entry name" value="Thioredoxin-like"/>
    <property type="match status" value="1"/>
</dbReference>
<dbReference type="HOGENOM" id="CLU_090389_8_2_2"/>
<protein>
    <submittedName>
        <fullName evidence="6">Thioredoxin-related protein</fullName>
    </submittedName>
</protein>
<evidence type="ECO:0000256" key="3">
    <source>
        <dbReference type="ARBA" id="ARBA00022982"/>
    </source>
</evidence>
<evidence type="ECO:0000313" key="7">
    <source>
        <dbReference type="Proteomes" id="UP000000345"/>
    </source>
</evidence>
<keyword evidence="4" id="KW-0472">Membrane</keyword>
<dbReference type="AlphaFoldDB" id="D9PUM9"/>
<name>D9PUM9_METTM</name>
<keyword evidence="7" id="KW-1185">Reference proteome</keyword>
<reference key="1">
    <citation type="submission" date="2009-08" db="EMBL/GenBank/DDBJ databases">
        <title>The genome sequence of Methanothermobacter marburgensis.</title>
        <authorList>
            <person name="Kaster A."/>
            <person name="Seedorf H."/>
            <person name="Goenrich M."/>
            <person name="Wiezer A."/>
            <person name="Liesegang H."/>
            <person name="Thauer R."/>
            <person name="Gottschalk G."/>
        </authorList>
    </citation>
    <scope>NUCLEOTIDE SEQUENCE</scope>
    <source>
        <strain>Marburg</strain>
    </source>
</reference>
<keyword evidence="2" id="KW-0732">Signal</keyword>
<gene>
    <name evidence="6" type="ordered locus">MTBMA_c03210</name>
</gene>
<evidence type="ECO:0000256" key="4">
    <source>
        <dbReference type="SAM" id="Phobius"/>
    </source>
</evidence>
<dbReference type="PANTHER" id="PTHR15337">
    <property type="entry name" value="ANTERIOR GRADIENT PROTEIN-RELATED"/>
    <property type="match status" value="1"/>
</dbReference>
<dbReference type="InterPro" id="IPR036249">
    <property type="entry name" value="Thioredoxin-like_sf"/>
</dbReference>
<dbReference type="InterPro" id="IPR017937">
    <property type="entry name" value="Thioredoxin_CS"/>
</dbReference>
<dbReference type="InterPro" id="IPR012336">
    <property type="entry name" value="Thioredoxin-like_fold"/>
</dbReference>
<dbReference type="OrthoDB" id="35385at2157"/>
<evidence type="ECO:0000256" key="2">
    <source>
        <dbReference type="ARBA" id="ARBA00022729"/>
    </source>
</evidence>
<evidence type="ECO:0000313" key="6">
    <source>
        <dbReference type="EMBL" id="ADL57927.1"/>
    </source>
</evidence>
<dbReference type="PaxDb" id="79929-MTBMA_c03210"/>
<proteinExistence type="inferred from homology"/>
<dbReference type="PROSITE" id="PS51352">
    <property type="entry name" value="THIOREDOXIN_2"/>
    <property type="match status" value="1"/>
</dbReference>
<dbReference type="KEGG" id="mmg:MTBMA_c03210"/>
<dbReference type="PANTHER" id="PTHR15337:SF11">
    <property type="entry name" value="THIOREDOXIN DOMAIN-CONTAINING PROTEIN"/>
    <property type="match status" value="1"/>
</dbReference>